<dbReference type="PANTHER" id="PTHR24567">
    <property type="entry name" value="CRP FAMILY TRANSCRIPTIONAL REGULATORY PROTEIN"/>
    <property type="match status" value="1"/>
</dbReference>
<dbReference type="InterPro" id="IPR036390">
    <property type="entry name" value="WH_DNA-bd_sf"/>
</dbReference>
<keyword evidence="1" id="KW-0805">Transcription regulation</keyword>
<evidence type="ECO:0000259" key="5">
    <source>
        <dbReference type="PROSITE" id="PS51063"/>
    </source>
</evidence>
<dbReference type="SMART" id="SM00419">
    <property type="entry name" value="HTH_CRP"/>
    <property type="match status" value="1"/>
</dbReference>
<reference evidence="6 7" key="1">
    <citation type="submission" date="2017-01" db="EMBL/GenBank/DDBJ databases">
        <title>Draft sequence of Acidihalobacter ferrooxidans strain DSM 14175 (strain V8).</title>
        <authorList>
            <person name="Khaleque H.N."/>
            <person name="Ramsay J.P."/>
            <person name="Murphy R.J.T."/>
            <person name="Kaksonen A.H."/>
            <person name="Boxall N.J."/>
            <person name="Watkin E.L.J."/>
        </authorList>
    </citation>
    <scope>NUCLEOTIDE SEQUENCE [LARGE SCALE GENOMIC DNA]</scope>
    <source>
        <strain evidence="6 7">V8</strain>
    </source>
</reference>
<dbReference type="SMART" id="SM00100">
    <property type="entry name" value="cNMP"/>
    <property type="match status" value="1"/>
</dbReference>
<evidence type="ECO:0000256" key="1">
    <source>
        <dbReference type="ARBA" id="ARBA00023015"/>
    </source>
</evidence>
<accession>A0A1P8ULK7</accession>
<name>A0A1P8ULK7_9GAMM</name>
<evidence type="ECO:0000256" key="2">
    <source>
        <dbReference type="ARBA" id="ARBA00023125"/>
    </source>
</evidence>
<dbReference type="CDD" id="cd00038">
    <property type="entry name" value="CAP_ED"/>
    <property type="match status" value="1"/>
</dbReference>
<dbReference type="PANTHER" id="PTHR24567:SF74">
    <property type="entry name" value="HTH-TYPE TRANSCRIPTIONAL REGULATOR ARCR"/>
    <property type="match status" value="1"/>
</dbReference>
<dbReference type="GO" id="GO:0003700">
    <property type="term" value="F:DNA-binding transcription factor activity"/>
    <property type="evidence" value="ECO:0007669"/>
    <property type="project" value="TreeGrafter"/>
</dbReference>
<evidence type="ECO:0000313" key="7">
    <source>
        <dbReference type="Proteomes" id="UP000243807"/>
    </source>
</evidence>
<evidence type="ECO:0000259" key="4">
    <source>
        <dbReference type="PROSITE" id="PS50042"/>
    </source>
</evidence>
<dbReference type="EMBL" id="CP019434">
    <property type="protein sequence ID" value="APZ44720.1"/>
    <property type="molecule type" value="Genomic_DNA"/>
</dbReference>
<protein>
    <recommendedName>
        <fullName evidence="8">Crp/Fnr family transcriptional regulator</fullName>
    </recommendedName>
</protein>
<dbReference type="InterPro" id="IPR000595">
    <property type="entry name" value="cNMP-bd_dom"/>
</dbReference>
<proteinExistence type="predicted"/>
<dbReference type="InterPro" id="IPR012318">
    <property type="entry name" value="HTH_CRP"/>
</dbReference>
<keyword evidence="3" id="KW-0804">Transcription</keyword>
<organism evidence="6 7">
    <name type="scientific">Acidihalobacter ferrooxydans</name>
    <dbReference type="NCBI Taxonomy" id="1765967"/>
    <lineage>
        <taxon>Bacteria</taxon>
        <taxon>Pseudomonadati</taxon>
        <taxon>Pseudomonadota</taxon>
        <taxon>Gammaproteobacteria</taxon>
        <taxon>Chromatiales</taxon>
        <taxon>Ectothiorhodospiraceae</taxon>
        <taxon>Acidihalobacter</taxon>
    </lineage>
</organism>
<keyword evidence="2" id="KW-0238">DNA-binding</keyword>
<dbReference type="Gene3D" id="1.10.10.10">
    <property type="entry name" value="Winged helix-like DNA-binding domain superfamily/Winged helix DNA-binding domain"/>
    <property type="match status" value="1"/>
</dbReference>
<sequence>MLRDGSVLAALDPQQIDRLVEHAKRRTLRRGDYLFHAGMPAAHFFLLRRGRMKLFLNSHRGEEKILGFVEPGETFAEGAAFMADEPRYPASAQALVASEVWAISTATLRALLRESHDTCLRMLARQTHRIQGLLVEVEALALESAHYRLIAYLLRQAPADDTVTLPATKTLIAAQLAIKPETLSRLLDRLQRRGLIEMHGRHVRLHNRQALLELALEPVLRS</sequence>
<dbReference type="GO" id="GO:0005829">
    <property type="term" value="C:cytosol"/>
    <property type="evidence" value="ECO:0007669"/>
    <property type="project" value="TreeGrafter"/>
</dbReference>
<dbReference type="PROSITE" id="PS50042">
    <property type="entry name" value="CNMP_BINDING_3"/>
    <property type="match status" value="1"/>
</dbReference>
<dbReference type="Proteomes" id="UP000243807">
    <property type="component" value="Chromosome"/>
</dbReference>
<dbReference type="KEGG" id="afy:BW247_13560"/>
<evidence type="ECO:0000313" key="6">
    <source>
        <dbReference type="EMBL" id="APZ44720.1"/>
    </source>
</evidence>
<dbReference type="InterPro" id="IPR018490">
    <property type="entry name" value="cNMP-bd_dom_sf"/>
</dbReference>
<dbReference type="InterPro" id="IPR036388">
    <property type="entry name" value="WH-like_DNA-bd_sf"/>
</dbReference>
<keyword evidence="7" id="KW-1185">Reference proteome</keyword>
<feature type="domain" description="HTH crp-type" evidence="5">
    <location>
        <begin position="143"/>
        <end position="209"/>
    </location>
</feature>
<dbReference type="Gene3D" id="2.60.120.10">
    <property type="entry name" value="Jelly Rolls"/>
    <property type="match status" value="1"/>
</dbReference>
<dbReference type="GO" id="GO:0003677">
    <property type="term" value="F:DNA binding"/>
    <property type="evidence" value="ECO:0007669"/>
    <property type="project" value="UniProtKB-KW"/>
</dbReference>
<dbReference type="SUPFAM" id="SSF51206">
    <property type="entry name" value="cAMP-binding domain-like"/>
    <property type="match status" value="1"/>
</dbReference>
<dbReference type="STRING" id="1765967.BW247_13560"/>
<evidence type="ECO:0000256" key="3">
    <source>
        <dbReference type="ARBA" id="ARBA00023163"/>
    </source>
</evidence>
<dbReference type="Pfam" id="PF00027">
    <property type="entry name" value="cNMP_binding"/>
    <property type="match status" value="1"/>
</dbReference>
<feature type="domain" description="Cyclic nucleotide-binding" evidence="4">
    <location>
        <begin position="7"/>
        <end position="129"/>
    </location>
</feature>
<dbReference type="InterPro" id="IPR050397">
    <property type="entry name" value="Env_Response_Regulators"/>
</dbReference>
<dbReference type="PROSITE" id="PS51063">
    <property type="entry name" value="HTH_CRP_2"/>
    <property type="match status" value="1"/>
</dbReference>
<evidence type="ECO:0008006" key="8">
    <source>
        <dbReference type="Google" id="ProtNLM"/>
    </source>
</evidence>
<gene>
    <name evidence="6" type="ORF">BW247_13560</name>
</gene>
<dbReference type="Pfam" id="PF13545">
    <property type="entry name" value="HTH_Crp_2"/>
    <property type="match status" value="1"/>
</dbReference>
<dbReference type="SUPFAM" id="SSF46785">
    <property type="entry name" value="Winged helix' DNA-binding domain"/>
    <property type="match status" value="1"/>
</dbReference>
<dbReference type="InterPro" id="IPR014710">
    <property type="entry name" value="RmlC-like_jellyroll"/>
</dbReference>
<dbReference type="AlphaFoldDB" id="A0A1P8ULK7"/>